<dbReference type="PANTHER" id="PTHR13622:SF8">
    <property type="entry name" value="THIAMIN PYROPHOSPHOKINASE 1"/>
    <property type="match status" value="1"/>
</dbReference>
<keyword evidence="3" id="KW-0418">Kinase</keyword>
<name>A0AAW0EVS1_9TRYP</name>
<sequence>MVIHTRKLCSCNALLALSHAGASSSAAAAAAEAPVPDTSLFGVILLNSPASTEDDFAAYIRLFQQYRSAAADAVQGPYFICADGAYAALRRYCATHHTTGQADSDANSAAAAAAALRLSDALIGDMDSLSAAQLTHVAAAAAAAAAATTSDVPESTTDAADDHAAQPPLFHADVAAIPTSLLEAIRRRRDAYAYAHRTGAAASPLVVLPVSCQMTTDFQKCVALLQRLHSLEHGAAEVPMQVDGLPGADEVVPLAQQSREAAALAAEYEARLPETSSTAAVQAGEDQQEAARCQHLLDEMSTSATNTTPSTAAPHLVTRVLPNVAVFGALGGRVDHEIGVMCCLLRYARVFHVMVINKYNVLFACWPDGVTQLVLPPQWSPPSPAPGATAAPYMCGIIPFGVSLEMETTGFLWNVVKGRPDVYDGYTQTSGYRLAFDGLVSACNTVTSPIVTIDVRPLRLAGGGAATWLSSLDPDAPSMNPPTLFTLGRPGASSEFHPDLPTAT</sequence>
<dbReference type="GO" id="GO:0004788">
    <property type="term" value="F:thiamine diphosphokinase activity"/>
    <property type="evidence" value="ECO:0007669"/>
    <property type="project" value="InterPro"/>
</dbReference>
<dbReference type="InterPro" id="IPR036759">
    <property type="entry name" value="TPK_catalytic_sf"/>
</dbReference>
<comment type="caution">
    <text evidence="6">The sequence shown here is derived from an EMBL/GenBank/DDBJ whole genome shotgun (WGS) entry which is preliminary data.</text>
</comment>
<proteinExistence type="predicted"/>
<gene>
    <name evidence="6" type="ORF">NESM_000718600</name>
</gene>
<dbReference type="Proteomes" id="UP001430356">
    <property type="component" value="Unassembled WGS sequence"/>
</dbReference>
<dbReference type="GO" id="GO:0005524">
    <property type="term" value="F:ATP binding"/>
    <property type="evidence" value="ECO:0007669"/>
    <property type="project" value="UniProtKB-KW"/>
</dbReference>
<organism evidence="6 7">
    <name type="scientific">Novymonas esmeraldas</name>
    <dbReference type="NCBI Taxonomy" id="1808958"/>
    <lineage>
        <taxon>Eukaryota</taxon>
        <taxon>Discoba</taxon>
        <taxon>Euglenozoa</taxon>
        <taxon>Kinetoplastea</taxon>
        <taxon>Metakinetoplastina</taxon>
        <taxon>Trypanosomatida</taxon>
        <taxon>Trypanosomatidae</taxon>
        <taxon>Novymonas</taxon>
    </lineage>
</organism>
<feature type="signal peptide" evidence="5">
    <location>
        <begin position="1"/>
        <end position="20"/>
    </location>
</feature>
<dbReference type="SUPFAM" id="SSF63999">
    <property type="entry name" value="Thiamin pyrophosphokinase, catalytic domain"/>
    <property type="match status" value="1"/>
</dbReference>
<dbReference type="GO" id="GO:0009229">
    <property type="term" value="P:thiamine diphosphate biosynthetic process"/>
    <property type="evidence" value="ECO:0007669"/>
    <property type="project" value="InterPro"/>
</dbReference>
<evidence type="ECO:0000313" key="6">
    <source>
        <dbReference type="EMBL" id="KAK7197671.1"/>
    </source>
</evidence>
<dbReference type="PANTHER" id="PTHR13622">
    <property type="entry name" value="THIAMIN PYROPHOSPHOKINASE"/>
    <property type="match status" value="1"/>
</dbReference>
<reference evidence="6 7" key="1">
    <citation type="journal article" date="2021" name="MBio">
        <title>A New Model Trypanosomatid, Novymonas esmeraldas: Genomic Perception of Its 'Candidatus Pandoraea novymonadis' Endosymbiont.</title>
        <authorList>
            <person name="Zakharova A."/>
            <person name="Saura A."/>
            <person name="Butenko A."/>
            <person name="Podesvova L."/>
            <person name="Warmusova S."/>
            <person name="Kostygov A.Y."/>
            <person name="Nenarokova A."/>
            <person name="Lukes J."/>
            <person name="Opperdoes F.R."/>
            <person name="Yurchenko V."/>
        </authorList>
    </citation>
    <scope>NUCLEOTIDE SEQUENCE [LARGE SCALE GENOMIC DNA]</scope>
    <source>
        <strain evidence="6 7">E262AT.01</strain>
    </source>
</reference>
<keyword evidence="7" id="KW-1185">Reference proteome</keyword>
<dbReference type="Gene3D" id="3.40.50.10240">
    <property type="entry name" value="Thiamin pyrophosphokinase, catalytic domain"/>
    <property type="match status" value="2"/>
</dbReference>
<dbReference type="AlphaFoldDB" id="A0AAW0EVS1"/>
<dbReference type="InterPro" id="IPR036371">
    <property type="entry name" value="TPK_B1-bd_sf"/>
</dbReference>
<keyword evidence="1" id="KW-0808">Transferase</keyword>
<evidence type="ECO:0000256" key="3">
    <source>
        <dbReference type="ARBA" id="ARBA00022777"/>
    </source>
</evidence>
<keyword evidence="2" id="KW-0547">Nucleotide-binding</keyword>
<accession>A0AAW0EVS1</accession>
<feature type="chain" id="PRO_5043642731" evidence="5">
    <location>
        <begin position="21"/>
        <end position="504"/>
    </location>
</feature>
<keyword evidence="4" id="KW-0067">ATP-binding</keyword>
<dbReference type="Gene3D" id="2.60.120.320">
    <property type="entry name" value="Thiamin pyrophosphokinase, thiamin-binding domain"/>
    <property type="match status" value="1"/>
</dbReference>
<evidence type="ECO:0000256" key="5">
    <source>
        <dbReference type="SAM" id="SignalP"/>
    </source>
</evidence>
<protein>
    <submittedName>
        <fullName evidence="6">Thiamine pyrophosphokinase, vitamin B1 binding domain containing protein</fullName>
    </submittedName>
</protein>
<dbReference type="GO" id="GO:0016301">
    <property type="term" value="F:kinase activity"/>
    <property type="evidence" value="ECO:0007669"/>
    <property type="project" value="UniProtKB-KW"/>
</dbReference>
<evidence type="ECO:0000256" key="2">
    <source>
        <dbReference type="ARBA" id="ARBA00022741"/>
    </source>
</evidence>
<dbReference type="SUPFAM" id="SSF63862">
    <property type="entry name" value="Thiamin pyrophosphokinase, substrate-binding domain"/>
    <property type="match status" value="1"/>
</dbReference>
<evidence type="ECO:0000256" key="4">
    <source>
        <dbReference type="ARBA" id="ARBA00022840"/>
    </source>
</evidence>
<dbReference type="EMBL" id="JAECZO010000115">
    <property type="protein sequence ID" value="KAK7197671.1"/>
    <property type="molecule type" value="Genomic_DNA"/>
</dbReference>
<keyword evidence="5" id="KW-0732">Signal</keyword>
<evidence type="ECO:0000256" key="1">
    <source>
        <dbReference type="ARBA" id="ARBA00022679"/>
    </source>
</evidence>
<evidence type="ECO:0000313" key="7">
    <source>
        <dbReference type="Proteomes" id="UP001430356"/>
    </source>
</evidence>